<comment type="caution">
    <text evidence="2">The sequence shown here is derived from an EMBL/GenBank/DDBJ whole genome shotgun (WGS) entry which is preliminary data.</text>
</comment>
<keyword evidence="2" id="KW-0328">Glycosyltransferase</keyword>
<dbReference type="RefSeq" id="WP_209240757.1">
    <property type="nucleotide sequence ID" value="NZ_JADKMA010000090.1"/>
</dbReference>
<feature type="domain" description="Phosphoribosyltransferase" evidence="1">
    <location>
        <begin position="8"/>
        <end position="185"/>
    </location>
</feature>
<reference evidence="2 3" key="1">
    <citation type="submission" date="2020-11" db="EMBL/GenBank/DDBJ databases">
        <title>Streptomyces spirodelae sp. nov., isolated from duckweed.</title>
        <authorList>
            <person name="Saimee Y."/>
            <person name="Duangmal K."/>
        </authorList>
    </citation>
    <scope>NUCLEOTIDE SEQUENCE [LARGE SCALE GENOMIC DNA]</scope>
    <source>
        <strain evidence="2 3">S16-07</strain>
    </source>
</reference>
<evidence type="ECO:0000313" key="2">
    <source>
        <dbReference type="EMBL" id="MBO8193639.1"/>
    </source>
</evidence>
<dbReference type="GO" id="GO:0016757">
    <property type="term" value="F:glycosyltransferase activity"/>
    <property type="evidence" value="ECO:0007669"/>
    <property type="project" value="UniProtKB-KW"/>
</dbReference>
<protein>
    <submittedName>
        <fullName evidence="2">Phosphoribosyltransferase</fullName>
    </submittedName>
</protein>
<accession>A0ABS3XE22</accession>
<dbReference type="Proteomes" id="UP001519064">
    <property type="component" value="Unassembled WGS sequence"/>
</dbReference>
<evidence type="ECO:0000259" key="1">
    <source>
        <dbReference type="Pfam" id="PF00156"/>
    </source>
</evidence>
<dbReference type="Gene3D" id="3.30.1310.20">
    <property type="entry name" value="PRTase-like"/>
    <property type="match status" value="1"/>
</dbReference>
<keyword evidence="2" id="KW-0808">Transferase</keyword>
<dbReference type="CDD" id="cd06223">
    <property type="entry name" value="PRTases_typeI"/>
    <property type="match status" value="1"/>
</dbReference>
<name>A0ABS3XE22_9ACTN</name>
<dbReference type="InterPro" id="IPR000836">
    <property type="entry name" value="PRTase_dom"/>
</dbReference>
<organism evidence="2 3">
    <name type="scientific">Streptomyces oryzae</name>
    <dbReference type="NCBI Taxonomy" id="1434886"/>
    <lineage>
        <taxon>Bacteria</taxon>
        <taxon>Bacillati</taxon>
        <taxon>Actinomycetota</taxon>
        <taxon>Actinomycetes</taxon>
        <taxon>Kitasatosporales</taxon>
        <taxon>Streptomycetaceae</taxon>
        <taxon>Streptomyces</taxon>
    </lineage>
</organism>
<keyword evidence="3" id="KW-1185">Reference proteome</keyword>
<sequence length="216" mass="23698">MRYPDRIQAGRELAAALSEMQRTEGLPDPLVLALPRGGVPVAAEVARELHAPLDVLVARKIGLPGRPEYGVGAIAGEDPPVFDETALEMLGLTQDRLSSTVAHERTEMHRRQHLYRGNRPEPRIDGRTVILVDDGLATGVTARAALRYLLRQEPARLVLAVPVGSPQSVQALSHEADTVICLQQPAVFEAVGLWYERFPQITDDEVIEALHLTTTR</sequence>
<dbReference type="Pfam" id="PF00156">
    <property type="entry name" value="Pribosyltran"/>
    <property type="match status" value="1"/>
</dbReference>
<dbReference type="EMBL" id="JADKMA010000090">
    <property type="protein sequence ID" value="MBO8193639.1"/>
    <property type="molecule type" value="Genomic_DNA"/>
</dbReference>
<dbReference type="Gene3D" id="3.40.50.2020">
    <property type="match status" value="1"/>
</dbReference>
<evidence type="ECO:0000313" key="3">
    <source>
        <dbReference type="Proteomes" id="UP001519064"/>
    </source>
</evidence>
<dbReference type="SUPFAM" id="SSF53271">
    <property type="entry name" value="PRTase-like"/>
    <property type="match status" value="1"/>
</dbReference>
<proteinExistence type="predicted"/>
<gene>
    <name evidence="2" type="ORF">ITI46_18520</name>
</gene>
<dbReference type="InterPro" id="IPR029057">
    <property type="entry name" value="PRTase-like"/>
</dbReference>